<evidence type="ECO:0000256" key="3">
    <source>
        <dbReference type="ARBA" id="ARBA00022801"/>
    </source>
</evidence>
<evidence type="ECO:0000259" key="14">
    <source>
        <dbReference type="PROSITE" id="PS51192"/>
    </source>
</evidence>
<evidence type="ECO:0000256" key="13">
    <source>
        <dbReference type="SAM" id="MobiDB-lite"/>
    </source>
</evidence>
<feature type="region of interest" description="Disordered" evidence="13">
    <location>
        <begin position="312"/>
        <end position="358"/>
    </location>
</feature>
<dbReference type="PANTHER" id="PTHR47959">
    <property type="entry name" value="ATP-DEPENDENT RNA HELICASE RHLE-RELATED"/>
    <property type="match status" value="1"/>
</dbReference>
<dbReference type="RefSeq" id="XP_030997216.1">
    <property type="nucleotide sequence ID" value="XM_031138900.1"/>
</dbReference>
<feature type="region of interest" description="Disordered" evidence="13">
    <location>
        <begin position="1"/>
        <end position="108"/>
    </location>
</feature>
<keyword evidence="3" id="KW-0378">Hydrolase</keyword>
<evidence type="ECO:0000256" key="1">
    <source>
        <dbReference type="ARBA" id="ARBA00012552"/>
    </source>
</evidence>
<feature type="compositionally biased region" description="Basic and acidic residues" evidence="13">
    <location>
        <begin position="78"/>
        <end position="87"/>
    </location>
</feature>
<comment type="catalytic activity">
    <reaction evidence="12">
        <text>ATP + H2O = ADP + phosphate + H(+)</text>
        <dbReference type="Rhea" id="RHEA:13065"/>
        <dbReference type="ChEBI" id="CHEBI:15377"/>
        <dbReference type="ChEBI" id="CHEBI:15378"/>
        <dbReference type="ChEBI" id="CHEBI:30616"/>
        <dbReference type="ChEBI" id="CHEBI:43474"/>
        <dbReference type="ChEBI" id="CHEBI:456216"/>
        <dbReference type="EC" id="3.6.4.13"/>
    </reaction>
</comment>
<organism evidence="16 17">
    <name type="scientific">Thyridium curvatum</name>
    <dbReference type="NCBI Taxonomy" id="1093900"/>
    <lineage>
        <taxon>Eukaryota</taxon>
        <taxon>Fungi</taxon>
        <taxon>Dikarya</taxon>
        <taxon>Ascomycota</taxon>
        <taxon>Pezizomycotina</taxon>
        <taxon>Sordariomycetes</taxon>
        <taxon>Sordariomycetidae</taxon>
        <taxon>Thyridiales</taxon>
        <taxon>Thyridiaceae</taxon>
        <taxon>Thyridium</taxon>
    </lineage>
</organism>
<dbReference type="CDD" id="cd17957">
    <property type="entry name" value="DEADc_DDX52"/>
    <property type="match status" value="1"/>
</dbReference>
<feature type="region of interest" description="Disordered" evidence="13">
    <location>
        <begin position="123"/>
        <end position="160"/>
    </location>
</feature>
<evidence type="ECO:0000256" key="8">
    <source>
        <dbReference type="ARBA" id="ARBA00024355"/>
    </source>
</evidence>
<dbReference type="GO" id="GO:0016787">
    <property type="term" value="F:hydrolase activity"/>
    <property type="evidence" value="ECO:0007669"/>
    <property type="project" value="UniProtKB-KW"/>
</dbReference>
<dbReference type="GO" id="GO:0003723">
    <property type="term" value="F:RNA binding"/>
    <property type="evidence" value="ECO:0007669"/>
    <property type="project" value="UniProtKB-KW"/>
</dbReference>
<dbReference type="GO" id="GO:0005524">
    <property type="term" value="F:ATP binding"/>
    <property type="evidence" value="ECO:0007669"/>
    <property type="project" value="UniProtKB-KW"/>
</dbReference>
<feature type="compositionally biased region" description="Basic and acidic residues" evidence="13">
    <location>
        <begin position="674"/>
        <end position="690"/>
    </location>
</feature>
<dbReference type="Gene3D" id="3.40.50.300">
    <property type="entry name" value="P-loop containing nucleotide triphosphate hydrolases"/>
    <property type="match status" value="2"/>
</dbReference>
<dbReference type="GO" id="GO:0005829">
    <property type="term" value="C:cytosol"/>
    <property type="evidence" value="ECO:0007669"/>
    <property type="project" value="TreeGrafter"/>
</dbReference>
<dbReference type="InterPro" id="IPR027417">
    <property type="entry name" value="P-loop_NTPase"/>
</dbReference>
<evidence type="ECO:0000256" key="12">
    <source>
        <dbReference type="ARBA" id="ARBA00047984"/>
    </source>
</evidence>
<evidence type="ECO:0000256" key="4">
    <source>
        <dbReference type="ARBA" id="ARBA00022806"/>
    </source>
</evidence>
<dbReference type="CDD" id="cd18787">
    <property type="entry name" value="SF2_C_DEAD"/>
    <property type="match status" value="1"/>
</dbReference>
<evidence type="ECO:0000259" key="15">
    <source>
        <dbReference type="PROSITE" id="PS51194"/>
    </source>
</evidence>
<keyword evidence="6" id="KW-0694">RNA-binding</keyword>
<dbReference type="PROSITE" id="PS51194">
    <property type="entry name" value="HELICASE_CTER"/>
    <property type="match status" value="1"/>
</dbReference>
<dbReference type="PANTHER" id="PTHR47959:SF15">
    <property type="entry name" value="RNA HELICASE"/>
    <property type="match status" value="1"/>
</dbReference>
<dbReference type="SUPFAM" id="SSF52540">
    <property type="entry name" value="P-loop containing nucleoside triphosphate hydrolases"/>
    <property type="match status" value="1"/>
</dbReference>
<accession>A0A507AXJ2</accession>
<dbReference type="InterPro" id="IPR001650">
    <property type="entry name" value="Helicase_C-like"/>
</dbReference>
<dbReference type="FunCoup" id="A0A507AXJ2">
    <property type="interactions" value="974"/>
</dbReference>
<sequence length="748" mass="80312">MDILKILSRGTKRPAKRAGGASNAQSNLLPSAGSLPHAQLFHDDVGLSRGTKRRRTGNAETKPDEAEEEELSDIDFFAPKDHAKAQDSAKTSKSSKTADQKAKARKAELLDEDECRQLLRSHRLKLTLMKSPSSQEAKEKDKVKKSKKKKKAAKVDAKDDKKQLYPQPLTSFSALRDTYAISSRLAENLEKLSYKEPTEVQMASLPLLLDHNLALGKVEDPDIVSGFEDGADFMAVAPTGSGKTLSFLIPAINGIMKKRAGREDRKQHELNAIVIAPTRELASQIANEGKKLAMGTGLRIVYMRKGMRVAAETANSDKDGEAADDDEISDEGSSSEDEDDEGEDKPKPPKKTASASTPITKADILVTTPMLLLNYLTEGGSSPKTLPNVQSLVLDEADVLLDPLFRDQTVGIWSACTDPDLQVSFWSATMPSNIETLIMAQSAAHAAARGLPSARPTVRLVVGLKDTAVPNVSHRLVYTASEPGKLLALRQLLRPASSSSASDVPLRPPFLVFTQTIERAAALHEELKFDIPLAAGGPARIAVLHSGLPDARRSAVVRRFRAGEVWVLITTDVLARGVDFAGVNGVVSYDVPGSAAAYVHRAGRTGRAGREGGVAVTFYTRDDIPFVKSVANVIALSERQRSAAGGGGGGGGGESKESSSGVQQWLLDALPQVSKEDRKKLRERGVESRRSGAGGKARITSKSAWERRRENNRKGAIEGSKRRKGAEEGGEQGDGGESSGAEWGGLDD</sequence>
<dbReference type="SMART" id="SM00490">
    <property type="entry name" value="HELICc"/>
    <property type="match status" value="1"/>
</dbReference>
<evidence type="ECO:0000256" key="2">
    <source>
        <dbReference type="ARBA" id="ARBA00022741"/>
    </source>
</evidence>
<name>A0A507AXJ2_9PEZI</name>
<dbReference type="GeneID" id="41971932"/>
<dbReference type="InterPro" id="IPR014001">
    <property type="entry name" value="Helicase_ATP-bd"/>
</dbReference>
<keyword evidence="5" id="KW-0067">ATP-binding</keyword>
<dbReference type="InterPro" id="IPR044764">
    <property type="entry name" value="DDX52/Rok1_DEADc"/>
</dbReference>
<gene>
    <name evidence="16" type="ORF">E0L32_004485</name>
</gene>
<keyword evidence="2" id="KW-0547">Nucleotide-binding</keyword>
<evidence type="ECO:0000256" key="5">
    <source>
        <dbReference type="ARBA" id="ARBA00022840"/>
    </source>
</evidence>
<feature type="compositionally biased region" description="Basic residues" evidence="13">
    <location>
        <begin position="143"/>
        <end position="152"/>
    </location>
</feature>
<dbReference type="SMART" id="SM00487">
    <property type="entry name" value="DEXDc"/>
    <property type="match status" value="1"/>
</dbReference>
<feature type="compositionally biased region" description="Basic and acidic residues" evidence="13">
    <location>
        <begin position="704"/>
        <end position="720"/>
    </location>
</feature>
<evidence type="ECO:0000256" key="9">
    <source>
        <dbReference type="ARBA" id="ARBA00024367"/>
    </source>
</evidence>
<dbReference type="Pfam" id="PF00270">
    <property type="entry name" value="DEAD"/>
    <property type="match status" value="2"/>
</dbReference>
<comment type="subunit">
    <text evidence="9">Interacts with the U3 snoRNA and is associated with the 90S and 40S pre-ribosomes.</text>
</comment>
<evidence type="ECO:0000256" key="6">
    <source>
        <dbReference type="ARBA" id="ARBA00022884"/>
    </source>
</evidence>
<proteinExistence type="inferred from homology"/>
<keyword evidence="17" id="KW-1185">Reference proteome</keyword>
<dbReference type="AlphaFoldDB" id="A0A507AXJ2"/>
<evidence type="ECO:0000313" key="16">
    <source>
        <dbReference type="EMBL" id="TPX15505.1"/>
    </source>
</evidence>
<feature type="region of interest" description="Disordered" evidence="13">
    <location>
        <begin position="641"/>
        <end position="748"/>
    </location>
</feature>
<dbReference type="OrthoDB" id="360161at2759"/>
<comment type="caution">
    <text evidence="16">The sequence shown here is derived from an EMBL/GenBank/DDBJ whole genome shotgun (WGS) entry which is preliminary data.</text>
</comment>
<evidence type="ECO:0000256" key="7">
    <source>
        <dbReference type="ARBA" id="ARBA00024310"/>
    </source>
</evidence>
<feature type="compositionally biased region" description="Gly residues" evidence="13">
    <location>
        <begin position="644"/>
        <end position="653"/>
    </location>
</feature>
<dbReference type="Proteomes" id="UP000319257">
    <property type="component" value="Unassembled WGS sequence"/>
</dbReference>
<feature type="compositionally biased region" description="Acidic residues" evidence="13">
    <location>
        <begin position="322"/>
        <end position="343"/>
    </location>
</feature>
<dbReference type="EC" id="3.6.4.13" evidence="1"/>
<dbReference type="EMBL" id="SKBQ01000021">
    <property type="protein sequence ID" value="TPX15505.1"/>
    <property type="molecule type" value="Genomic_DNA"/>
</dbReference>
<keyword evidence="4" id="KW-0347">Helicase</keyword>
<evidence type="ECO:0000313" key="17">
    <source>
        <dbReference type="Proteomes" id="UP000319257"/>
    </source>
</evidence>
<evidence type="ECO:0000256" key="10">
    <source>
        <dbReference type="ARBA" id="ARBA00024410"/>
    </source>
</evidence>
<comment type="function">
    <text evidence="7">ATP-dependent RNA helicase involved in 40S ribosomal subunit biogenesis. Required for the processing and cleavage of 35S pre-rRNA at sites A0, A1, and A2, leading to mature 18S rRNA.</text>
</comment>
<dbReference type="GO" id="GO:0030490">
    <property type="term" value="P:maturation of SSU-rRNA"/>
    <property type="evidence" value="ECO:0007669"/>
    <property type="project" value="InterPro"/>
</dbReference>
<reference evidence="16 17" key="1">
    <citation type="submission" date="2019-06" db="EMBL/GenBank/DDBJ databases">
        <title>Draft genome sequence of the filamentous fungus Phialemoniopsis curvata isolated from diesel fuel.</title>
        <authorList>
            <person name="Varaljay V.A."/>
            <person name="Lyon W.J."/>
            <person name="Crouch A.L."/>
            <person name="Drake C.E."/>
            <person name="Hollomon J.M."/>
            <person name="Nadeau L.J."/>
            <person name="Nunn H.S."/>
            <person name="Stevenson B.S."/>
            <person name="Bojanowski C.L."/>
            <person name="Crookes-Goodson W.J."/>
        </authorList>
    </citation>
    <scope>NUCLEOTIDE SEQUENCE [LARGE SCALE GENOMIC DNA]</scope>
    <source>
        <strain evidence="16 17">D216</strain>
    </source>
</reference>
<feature type="domain" description="Helicase ATP-binding" evidence="14">
    <location>
        <begin position="224"/>
        <end position="439"/>
    </location>
</feature>
<dbReference type="InterPro" id="IPR050079">
    <property type="entry name" value="DEAD_box_RNA_helicase"/>
</dbReference>
<dbReference type="Pfam" id="PF00271">
    <property type="entry name" value="Helicase_C"/>
    <property type="match status" value="1"/>
</dbReference>
<dbReference type="PROSITE" id="PS51192">
    <property type="entry name" value="HELICASE_ATP_BIND_1"/>
    <property type="match status" value="1"/>
</dbReference>
<comment type="similarity">
    <text evidence="8">Belongs to the DEAD box helicase family. DDX52/ROK1 subfamily.</text>
</comment>
<feature type="domain" description="Helicase C-terminal" evidence="15">
    <location>
        <begin position="488"/>
        <end position="663"/>
    </location>
</feature>
<protein>
    <recommendedName>
        <fullName evidence="10">ATP-dependent RNA helicase ROK1</fullName>
        <ecNumber evidence="1">3.6.4.13</ecNumber>
    </recommendedName>
    <alternativeName>
        <fullName evidence="11">ATP-dependent RNA helicase rok1</fullName>
    </alternativeName>
</protein>
<feature type="compositionally biased region" description="Basic and acidic residues" evidence="13">
    <location>
        <begin position="96"/>
        <end position="108"/>
    </location>
</feature>
<evidence type="ECO:0000256" key="11">
    <source>
        <dbReference type="ARBA" id="ARBA00024419"/>
    </source>
</evidence>
<dbReference type="STRING" id="1093900.A0A507AXJ2"/>
<dbReference type="InterPro" id="IPR011545">
    <property type="entry name" value="DEAD/DEAH_box_helicase_dom"/>
</dbReference>
<dbReference type="InParanoid" id="A0A507AXJ2"/>
<dbReference type="GO" id="GO:0003724">
    <property type="term" value="F:RNA helicase activity"/>
    <property type="evidence" value="ECO:0007669"/>
    <property type="project" value="UniProtKB-EC"/>
</dbReference>